<proteinExistence type="predicted"/>
<accession>A0ABZ1H2A3</accession>
<dbReference type="RefSeq" id="WP_326727005.1">
    <property type="nucleotide sequence ID" value="NZ_CP108134.1"/>
</dbReference>
<reference evidence="2 3" key="1">
    <citation type="submission" date="2022-10" db="EMBL/GenBank/DDBJ databases">
        <title>The complete genomes of actinobacterial strains from the NBC collection.</title>
        <authorList>
            <person name="Joergensen T.S."/>
            <person name="Alvarez Arevalo M."/>
            <person name="Sterndorff E.B."/>
            <person name="Faurdal D."/>
            <person name="Vuksanovic O."/>
            <person name="Mourched A.-S."/>
            <person name="Charusanti P."/>
            <person name="Shaw S."/>
            <person name="Blin K."/>
            <person name="Weber T."/>
        </authorList>
    </citation>
    <scope>NUCLEOTIDE SEQUENCE [LARGE SCALE GENOMIC DNA]</scope>
    <source>
        <strain evidence="2 3">NBC 01752</strain>
    </source>
</reference>
<feature type="chain" id="PRO_5045467164" evidence="1">
    <location>
        <begin position="23"/>
        <end position="374"/>
    </location>
</feature>
<dbReference type="Proteomes" id="UP001340816">
    <property type="component" value="Chromosome"/>
</dbReference>
<keyword evidence="3" id="KW-1185">Reference proteome</keyword>
<keyword evidence="1" id="KW-0732">Signal</keyword>
<dbReference type="Gene3D" id="2.130.10.10">
    <property type="entry name" value="YVTN repeat-like/Quinoprotein amine dehydrogenase"/>
    <property type="match status" value="1"/>
</dbReference>
<name>A0ABZ1H2A3_STRPH</name>
<feature type="signal peptide" evidence="1">
    <location>
        <begin position="1"/>
        <end position="22"/>
    </location>
</feature>
<evidence type="ECO:0000256" key="1">
    <source>
        <dbReference type="SAM" id="SignalP"/>
    </source>
</evidence>
<dbReference type="EMBL" id="CP109135">
    <property type="protein sequence ID" value="WSD12600.1"/>
    <property type="molecule type" value="Genomic_DNA"/>
</dbReference>
<gene>
    <name evidence="2" type="ORF">OHB35_04830</name>
</gene>
<sequence length="374" mass="39733">MRRRHFVSGLIGTAAAFGLTTAAGPFASARDAGAAAAFPPGWQPVPVPNGQEAAQLLDVAAAGPELAWAVGEEGRNGSTRGRPLAMVWDGTAWTQTGLGQLEFSGQLHSVAGSSPDAAWAVGTDTSGHGHLLAWDGVTWQEVAYPGQDDTGTELTGVTVAPDGRAWVSGRNSEGQGLLHWNKREWRWCALLPSTVTEAPSGVHRTPDGEIWVYGTGVVARWDGAWTELPPPTGIRFGVTGLLPCAENDVWLTGYDYGVGGPPGKPPSCVLRHWDGTAWSYVTPPFTVGLLSGITSDDQGRPDRIAGWDFWDQTRAHYLRWDGAAWVSERGPLATTPVVLNALARIPGTGEYWSVGTTSSSPYPPAHSRVEHFGP</sequence>
<evidence type="ECO:0000313" key="2">
    <source>
        <dbReference type="EMBL" id="WSD12600.1"/>
    </source>
</evidence>
<dbReference type="SUPFAM" id="SSF50974">
    <property type="entry name" value="Nitrous oxide reductase, N-terminal domain"/>
    <property type="match status" value="1"/>
</dbReference>
<organism evidence="2 3">
    <name type="scientific">Streptomyces phaeochromogenes</name>
    <dbReference type="NCBI Taxonomy" id="1923"/>
    <lineage>
        <taxon>Bacteria</taxon>
        <taxon>Bacillati</taxon>
        <taxon>Actinomycetota</taxon>
        <taxon>Actinomycetes</taxon>
        <taxon>Kitasatosporales</taxon>
        <taxon>Streptomycetaceae</taxon>
        <taxon>Streptomyces</taxon>
        <taxon>Streptomyces phaeochromogenes group</taxon>
    </lineage>
</organism>
<evidence type="ECO:0000313" key="3">
    <source>
        <dbReference type="Proteomes" id="UP001340816"/>
    </source>
</evidence>
<dbReference type="InterPro" id="IPR011045">
    <property type="entry name" value="N2O_reductase_N"/>
</dbReference>
<dbReference type="InterPro" id="IPR015943">
    <property type="entry name" value="WD40/YVTN_repeat-like_dom_sf"/>
</dbReference>
<protein>
    <submittedName>
        <fullName evidence="2">Uncharacterized protein</fullName>
    </submittedName>
</protein>